<proteinExistence type="predicted"/>
<feature type="transmembrane region" description="Helical" evidence="1">
    <location>
        <begin position="49"/>
        <end position="71"/>
    </location>
</feature>
<feature type="transmembrane region" description="Helical" evidence="1">
    <location>
        <begin position="9"/>
        <end position="29"/>
    </location>
</feature>
<feature type="transmembrane region" description="Helical" evidence="1">
    <location>
        <begin position="183"/>
        <end position="203"/>
    </location>
</feature>
<dbReference type="Proteomes" id="UP001519272">
    <property type="component" value="Unassembled WGS sequence"/>
</dbReference>
<dbReference type="InterPro" id="IPR000326">
    <property type="entry name" value="PAP2/HPO"/>
</dbReference>
<feature type="transmembrane region" description="Helical" evidence="1">
    <location>
        <begin position="160"/>
        <end position="177"/>
    </location>
</feature>
<protein>
    <submittedName>
        <fullName evidence="3">Membrane-associated phospholipid phosphatase</fullName>
    </submittedName>
</protein>
<dbReference type="EMBL" id="JAGGKG010000019">
    <property type="protein sequence ID" value="MBP1906878.1"/>
    <property type="molecule type" value="Genomic_DNA"/>
</dbReference>
<evidence type="ECO:0000313" key="4">
    <source>
        <dbReference type="Proteomes" id="UP001519272"/>
    </source>
</evidence>
<sequence>MKRLLNKNYLLSLSCLSSIAFMSVFYNLLNNDGGHAKVLLSPIDQVIPLIPSMSIPYLGWYPYIFIAMAFLCLKDRSMYFKILISMNISLIFCYIIYYNFQTTVIRPVIFVTNWTEQLLQTIYRNDPPFNCFPSIHCLHSYLVMRGAWLSKNISNRTKTTFTIISITIILSTLFIKQHVIYDAFAAILLGEVVFCFIYGVSLLNGNKQKRLRQHLRL</sequence>
<feature type="transmembrane region" description="Helical" evidence="1">
    <location>
        <begin position="127"/>
        <end position="148"/>
    </location>
</feature>
<name>A0ABS4FWB8_9BACL</name>
<comment type="caution">
    <text evidence="3">The sequence shown here is derived from an EMBL/GenBank/DDBJ whole genome shotgun (WGS) entry which is preliminary data.</text>
</comment>
<dbReference type="InterPro" id="IPR036938">
    <property type="entry name" value="PAP2/HPO_sf"/>
</dbReference>
<feature type="domain" description="Phosphatidic acid phosphatase type 2/haloperoxidase" evidence="2">
    <location>
        <begin position="81"/>
        <end position="200"/>
    </location>
</feature>
<evidence type="ECO:0000259" key="2">
    <source>
        <dbReference type="Pfam" id="PF01569"/>
    </source>
</evidence>
<feature type="transmembrane region" description="Helical" evidence="1">
    <location>
        <begin position="78"/>
        <end position="97"/>
    </location>
</feature>
<accession>A0ABS4FWB8</accession>
<keyword evidence="1" id="KW-1133">Transmembrane helix</keyword>
<evidence type="ECO:0000256" key="1">
    <source>
        <dbReference type="SAM" id="Phobius"/>
    </source>
</evidence>
<dbReference type="Pfam" id="PF01569">
    <property type="entry name" value="PAP2"/>
    <property type="match status" value="1"/>
</dbReference>
<organism evidence="3 4">
    <name type="scientific">Paenibacillus turicensis</name>
    <dbReference type="NCBI Taxonomy" id="160487"/>
    <lineage>
        <taxon>Bacteria</taxon>
        <taxon>Bacillati</taxon>
        <taxon>Bacillota</taxon>
        <taxon>Bacilli</taxon>
        <taxon>Bacillales</taxon>
        <taxon>Paenibacillaceae</taxon>
        <taxon>Paenibacillus</taxon>
    </lineage>
</organism>
<keyword evidence="4" id="KW-1185">Reference proteome</keyword>
<keyword evidence="1" id="KW-0812">Transmembrane</keyword>
<keyword evidence="1" id="KW-0472">Membrane</keyword>
<dbReference type="SUPFAM" id="SSF48317">
    <property type="entry name" value="Acid phosphatase/Vanadium-dependent haloperoxidase"/>
    <property type="match status" value="1"/>
</dbReference>
<gene>
    <name evidence="3" type="ORF">J2Z32_003543</name>
</gene>
<evidence type="ECO:0000313" key="3">
    <source>
        <dbReference type="EMBL" id="MBP1906878.1"/>
    </source>
</evidence>
<reference evidence="3 4" key="1">
    <citation type="submission" date="2021-03" db="EMBL/GenBank/DDBJ databases">
        <title>Genomic Encyclopedia of Type Strains, Phase IV (KMG-IV): sequencing the most valuable type-strain genomes for metagenomic binning, comparative biology and taxonomic classification.</title>
        <authorList>
            <person name="Goeker M."/>
        </authorList>
    </citation>
    <scope>NUCLEOTIDE SEQUENCE [LARGE SCALE GENOMIC DNA]</scope>
    <source>
        <strain evidence="3 4">DSM 14349</strain>
    </source>
</reference>